<dbReference type="GO" id="GO:0046348">
    <property type="term" value="P:amino sugar catabolic process"/>
    <property type="evidence" value="ECO:0007669"/>
    <property type="project" value="InterPro"/>
</dbReference>
<dbReference type="Pfam" id="PF22645">
    <property type="entry name" value="GKRP_SIS_N"/>
    <property type="match status" value="1"/>
</dbReference>
<dbReference type="FunFam" id="3.40.50.10490:FF:000014">
    <property type="entry name" value="N-acetylmuramic acid 6-phosphate etherase"/>
    <property type="match status" value="1"/>
</dbReference>
<dbReference type="NCBIfam" id="TIGR00274">
    <property type="entry name" value="N-acetylmuramic acid 6-phosphate etherase"/>
    <property type="match status" value="1"/>
</dbReference>
<dbReference type="CDD" id="cd05007">
    <property type="entry name" value="SIS_Etherase"/>
    <property type="match status" value="1"/>
</dbReference>
<sequence length="271" mass="29609">MDFIKVTEQDSNHNDLEKKSVKELVELMHHEDNNALNAVQKVLPEVTKLIEDIVPKMESGGRLFYIGAGTSGRLGVIDASECPPTFGTPPEKVVGLIAGGIPALYSSIEIAEDSYTEAWDDLKSNNITSNDFVIGIAASGTTPYVVGGLRDCKKNNIPTACITCNKNSPLSEHSDHKIEVIVGPEIVTGSSRLKAGTSQKLILNMISTISMILIGHVRGNKMVDMQLTNSKLNKRAREIVMKELSIDLKKADELIIKHKNVRSAIDNFNNE</sequence>
<name>A0A381R8N0_9ZZZZ</name>
<dbReference type="GO" id="GO:0016803">
    <property type="term" value="F:ether hydrolase activity"/>
    <property type="evidence" value="ECO:0007669"/>
    <property type="project" value="TreeGrafter"/>
</dbReference>
<dbReference type="SUPFAM" id="SSF53697">
    <property type="entry name" value="SIS domain"/>
    <property type="match status" value="1"/>
</dbReference>
<dbReference type="PROSITE" id="PS01272">
    <property type="entry name" value="GCKR"/>
    <property type="match status" value="1"/>
</dbReference>
<evidence type="ECO:0000256" key="2">
    <source>
        <dbReference type="ARBA" id="ARBA00023277"/>
    </source>
</evidence>
<dbReference type="InterPro" id="IPR005486">
    <property type="entry name" value="Glucokinase_regulatory_CS"/>
</dbReference>
<dbReference type="AlphaFoldDB" id="A0A381R8N0"/>
<gene>
    <name evidence="4" type="ORF">METZ01_LOCUS39081</name>
</gene>
<dbReference type="InterPro" id="IPR040190">
    <property type="entry name" value="MURQ/GCKR"/>
</dbReference>
<dbReference type="NCBIfam" id="NF009222">
    <property type="entry name" value="PRK12570.1"/>
    <property type="match status" value="1"/>
</dbReference>
<dbReference type="GO" id="GO:0016835">
    <property type="term" value="F:carbon-oxygen lyase activity"/>
    <property type="evidence" value="ECO:0007669"/>
    <property type="project" value="InterPro"/>
</dbReference>
<protein>
    <recommendedName>
        <fullName evidence="3">SIS domain-containing protein</fullName>
    </recommendedName>
</protein>
<organism evidence="4">
    <name type="scientific">marine metagenome</name>
    <dbReference type="NCBI Taxonomy" id="408172"/>
    <lineage>
        <taxon>unclassified sequences</taxon>
        <taxon>metagenomes</taxon>
        <taxon>ecological metagenomes</taxon>
    </lineage>
</organism>
<accession>A0A381R8N0</accession>
<dbReference type="PANTHER" id="PTHR10088:SF4">
    <property type="entry name" value="GLUCOKINASE REGULATORY PROTEIN"/>
    <property type="match status" value="1"/>
</dbReference>
<dbReference type="PANTHER" id="PTHR10088">
    <property type="entry name" value="GLUCOKINASE REGULATORY PROTEIN"/>
    <property type="match status" value="1"/>
</dbReference>
<keyword evidence="2" id="KW-0119">Carbohydrate metabolism</keyword>
<evidence type="ECO:0000313" key="4">
    <source>
        <dbReference type="EMBL" id="SUZ86227.1"/>
    </source>
</evidence>
<keyword evidence="1" id="KW-0456">Lyase</keyword>
<dbReference type="InterPro" id="IPR001347">
    <property type="entry name" value="SIS_dom"/>
</dbReference>
<proteinExistence type="predicted"/>
<dbReference type="PROSITE" id="PS51464">
    <property type="entry name" value="SIS"/>
    <property type="match status" value="1"/>
</dbReference>
<dbReference type="InterPro" id="IPR046348">
    <property type="entry name" value="SIS_dom_sf"/>
</dbReference>
<reference evidence="4" key="1">
    <citation type="submission" date="2018-05" db="EMBL/GenBank/DDBJ databases">
        <authorList>
            <person name="Lanie J.A."/>
            <person name="Ng W.-L."/>
            <person name="Kazmierczak K.M."/>
            <person name="Andrzejewski T.M."/>
            <person name="Davidsen T.M."/>
            <person name="Wayne K.J."/>
            <person name="Tettelin H."/>
            <person name="Glass J.I."/>
            <person name="Rusch D."/>
            <person name="Podicherti R."/>
            <person name="Tsui H.-C.T."/>
            <person name="Winkler M.E."/>
        </authorList>
    </citation>
    <scope>NUCLEOTIDE SEQUENCE</scope>
</reference>
<dbReference type="InterPro" id="IPR005488">
    <property type="entry name" value="Etherase_MurQ"/>
</dbReference>
<feature type="domain" description="SIS" evidence="3">
    <location>
        <begin position="53"/>
        <end position="216"/>
    </location>
</feature>
<dbReference type="NCBIfam" id="NF003915">
    <property type="entry name" value="PRK05441.1"/>
    <property type="match status" value="1"/>
</dbReference>
<dbReference type="GO" id="GO:0009254">
    <property type="term" value="P:peptidoglycan turnover"/>
    <property type="evidence" value="ECO:0007669"/>
    <property type="project" value="TreeGrafter"/>
</dbReference>
<dbReference type="Gene3D" id="3.40.50.10490">
    <property type="entry name" value="Glucose-6-phosphate isomerase like protein, domain 1"/>
    <property type="match status" value="1"/>
</dbReference>
<dbReference type="EMBL" id="UINC01001671">
    <property type="protein sequence ID" value="SUZ86227.1"/>
    <property type="molecule type" value="Genomic_DNA"/>
</dbReference>
<evidence type="ECO:0000256" key="1">
    <source>
        <dbReference type="ARBA" id="ARBA00023239"/>
    </source>
</evidence>
<dbReference type="GO" id="GO:0097367">
    <property type="term" value="F:carbohydrate derivative binding"/>
    <property type="evidence" value="ECO:0007669"/>
    <property type="project" value="InterPro"/>
</dbReference>
<evidence type="ECO:0000259" key="3">
    <source>
        <dbReference type="PROSITE" id="PS51464"/>
    </source>
</evidence>